<name>A0ABV2JFP6_9STRE</name>
<sequence length="67" mass="7659">MAPHRIKRSGDHVIYRTARDEQGESQDISEYVQDLHLSFRINNDFLLGNLNHAGPPTRTVLCVIIKT</sequence>
<dbReference type="Proteomes" id="UP001549037">
    <property type="component" value="Unassembled WGS sequence"/>
</dbReference>
<evidence type="ECO:0000313" key="2">
    <source>
        <dbReference type="Proteomes" id="UP001549037"/>
    </source>
</evidence>
<accession>A0ABV2JFP6</accession>
<protein>
    <submittedName>
        <fullName evidence="1">Uncharacterized protein</fullName>
    </submittedName>
</protein>
<gene>
    <name evidence="1" type="ORF">ABID28_001230</name>
</gene>
<proteinExistence type="predicted"/>
<dbReference type="EMBL" id="JBEPLN010000019">
    <property type="protein sequence ID" value="MET3634584.1"/>
    <property type="molecule type" value="Genomic_DNA"/>
</dbReference>
<organism evidence="1 2">
    <name type="scientific">Streptococcus porcorum</name>
    <dbReference type="NCBI Taxonomy" id="701526"/>
    <lineage>
        <taxon>Bacteria</taxon>
        <taxon>Bacillati</taxon>
        <taxon>Bacillota</taxon>
        <taxon>Bacilli</taxon>
        <taxon>Lactobacillales</taxon>
        <taxon>Streptococcaceae</taxon>
        <taxon>Streptococcus</taxon>
    </lineage>
</organism>
<evidence type="ECO:0000313" key="1">
    <source>
        <dbReference type="EMBL" id="MET3634584.1"/>
    </source>
</evidence>
<keyword evidence="2" id="KW-1185">Reference proteome</keyword>
<comment type="caution">
    <text evidence="1">The sequence shown here is derived from an EMBL/GenBank/DDBJ whole genome shotgun (WGS) entry which is preliminary data.</text>
</comment>
<reference evidence="1 2" key="1">
    <citation type="submission" date="2024-06" db="EMBL/GenBank/DDBJ databases">
        <title>Genomic Encyclopedia of Type Strains, Phase IV (KMG-IV): sequencing the most valuable type-strain genomes for metagenomic binning, comparative biology and taxonomic classification.</title>
        <authorList>
            <person name="Goeker M."/>
        </authorList>
    </citation>
    <scope>NUCLEOTIDE SEQUENCE [LARGE SCALE GENOMIC DNA]</scope>
    <source>
        <strain evidence="1 2">DSM 28302</strain>
    </source>
</reference>